<dbReference type="PaxDb" id="29760-VIT_05s0020g02100.t01"/>
<keyword evidence="3" id="KW-1185">Reference proteome</keyword>
<evidence type="ECO:0000313" key="2">
    <source>
        <dbReference type="EMBL" id="CBI26131.3"/>
    </source>
</evidence>
<dbReference type="AlphaFoldDB" id="D7T6L0"/>
<feature type="transmembrane region" description="Helical" evidence="1">
    <location>
        <begin position="6"/>
        <end position="22"/>
    </location>
</feature>
<evidence type="ECO:0000256" key="1">
    <source>
        <dbReference type="SAM" id="Phobius"/>
    </source>
</evidence>
<reference evidence="3" key="1">
    <citation type="journal article" date="2007" name="Nature">
        <title>The grapevine genome sequence suggests ancestral hexaploidization in major angiosperm phyla.</title>
        <authorList>
            <consortium name="The French-Italian Public Consortium for Grapevine Genome Characterization."/>
            <person name="Jaillon O."/>
            <person name="Aury J.-M."/>
            <person name="Noel B."/>
            <person name="Policriti A."/>
            <person name="Clepet C."/>
            <person name="Casagrande A."/>
            <person name="Choisne N."/>
            <person name="Aubourg S."/>
            <person name="Vitulo N."/>
            <person name="Jubin C."/>
            <person name="Vezzi A."/>
            <person name="Legeai F."/>
            <person name="Hugueney P."/>
            <person name="Dasilva C."/>
            <person name="Horner D."/>
            <person name="Mica E."/>
            <person name="Jublot D."/>
            <person name="Poulain J."/>
            <person name="Bruyere C."/>
            <person name="Billault A."/>
            <person name="Segurens B."/>
            <person name="Gouyvenoux M."/>
            <person name="Ugarte E."/>
            <person name="Cattonaro F."/>
            <person name="Anthouard V."/>
            <person name="Vico V."/>
            <person name="Del Fabbro C."/>
            <person name="Alaux M."/>
            <person name="Di Gaspero G."/>
            <person name="Dumas V."/>
            <person name="Felice N."/>
            <person name="Paillard S."/>
            <person name="Juman I."/>
            <person name="Moroldo M."/>
            <person name="Scalabrin S."/>
            <person name="Canaguier A."/>
            <person name="Le Clainche I."/>
            <person name="Malacrida G."/>
            <person name="Durand E."/>
            <person name="Pesole G."/>
            <person name="Laucou V."/>
            <person name="Chatelet P."/>
            <person name="Merdinoglu D."/>
            <person name="Delledonne M."/>
            <person name="Pezzotti M."/>
            <person name="Lecharny A."/>
            <person name="Scarpelli C."/>
            <person name="Artiguenave F."/>
            <person name="Pe M.E."/>
            <person name="Valle G."/>
            <person name="Morgante M."/>
            <person name="Caboche M."/>
            <person name="Adam-Blondon A.-F."/>
            <person name="Weissenbach J."/>
            <person name="Quetier F."/>
            <person name="Wincker P."/>
        </authorList>
    </citation>
    <scope>NUCLEOTIDE SEQUENCE [LARGE SCALE GENOMIC DNA]</scope>
    <source>
        <strain evidence="3">cv. Pinot noir / PN40024</strain>
    </source>
</reference>
<dbReference type="Proteomes" id="UP000009183">
    <property type="component" value="Chromosome 5"/>
</dbReference>
<keyword evidence="1" id="KW-0472">Membrane</keyword>
<keyword evidence="1" id="KW-1133">Transmembrane helix</keyword>
<proteinExistence type="predicted"/>
<keyword evidence="1" id="KW-0812">Transmembrane</keyword>
<organism evidence="2 3">
    <name type="scientific">Vitis vinifera</name>
    <name type="common">Grape</name>
    <dbReference type="NCBI Taxonomy" id="29760"/>
    <lineage>
        <taxon>Eukaryota</taxon>
        <taxon>Viridiplantae</taxon>
        <taxon>Streptophyta</taxon>
        <taxon>Embryophyta</taxon>
        <taxon>Tracheophyta</taxon>
        <taxon>Spermatophyta</taxon>
        <taxon>Magnoliopsida</taxon>
        <taxon>eudicotyledons</taxon>
        <taxon>Gunneridae</taxon>
        <taxon>Pentapetalae</taxon>
        <taxon>rosids</taxon>
        <taxon>Vitales</taxon>
        <taxon>Vitaceae</taxon>
        <taxon>Viteae</taxon>
        <taxon>Vitis</taxon>
    </lineage>
</organism>
<accession>D7T6L0</accession>
<gene>
    <name evidence="2" type="ordered locus">VIT_05s0020g02100</name>
</gene>
<sequence length="30" mass="3863">MMATFYLFTFFFSITFWNFLLNKQFDWEIL</sequence>
<evidence type="ECO:0000313" key="3">
    <source>
        <dbReference type="Proteomes" id="UP000009183"/>
    </source>
</evidence>
<protein>
    <submittedName>
        <fullName evidence="2">Uncharacterized protein</fullName>
    </submittedName>
</protein>
<dbReference type="InParanoid" id="D7T6L0"/>
<name>D7T6L0_VITVI</name>
<dbReference type="HOGENOM" id="CLU_3407155_0_0_1"/>
<dbReference type="EMBL" id="FN595749">
    <property type="protein sequence ID" value="CBI26131.3"/>
    <property type="molecule type" value="Genomic_DNA"/>
</dbReference>